<organism evidence="7 8">
    <name type="scientific">Acrocarpospora macrocephala</name>
    <dbReference type="NCBI Taxonomy" id="150177"/>
    <lineage>
        <taxon>Bacteria</taxon>
        <taxon>Bacillati</taxon>
        <taxon>Actinomycetota</taxon>
        <taxon>Actinomycetes</taxon>
        <taxon>Streptosporangiales</taxon>
        <taxon>Streptosporangiaceae</taxon>
        <taxon>Acrocarpospora</taxon>
    </lineage>
</organism>
<reference evidence="7 8" key="1">
    <citation type="submission" date="2019-10" db="EMBL/GenBank/DDBJ databases">
        <title>Whole genome shotgun sequence of Acrocarpospora macrocephala NBRC 16266.</title>
        <authorList>
            <person name="Ichikawa N."/>
            <person name="Kimura A."/>
            <person name="Kitahashi Y."/>
            <person name="Komaki H."/>
            <person name="Oguchi A."/>
        </authorList>
    </citation>
    <scope>NUCLEOTIDE SEQUENCE [LARGE SCALE GENOMIC DNA]</scope>
    <source>
        <strain evidence="7 8">NBRC 16266</strain>
    </source>
</reference>
<dbReference type="SUPFAM" id="SSF52540">
    <property type="entry name" value="P-loop containing nucleoside triphosphate hydrolases"/>
    <property type="match status" value="1"/>
</dbReference>
<dbReference type="PROSITE" id="PS50893">
    <property type="entry name" value="ABC_TRANSPORTER_2"/>
    <property type="match status" value="1"/>
</dbReference>
<dbReference type="AlphaFoldDB" id="A0A5M3WPV0"/>
<dbReference type="Pfam" id="PF13732">
    <property type="entry name" value="DrrA1-3_C"/>
    <property type="match status" value="1"/>
</dbReference>
<keyword evidence="5" id="KW-0046">Antibiotic resistance</keyword>
<dbReference type="EMBL" id="BLAE01000020">
    <property type="protein sequence ID" value="GES10219.1"/>
    <property type="molecule type" value="Genomic_DNA"/>
</dbReference>
<dbReference type="InterPro" id="IPR050763">
    <property type="entry name" value="ABC_transporter_ATP-binding"/>
</dbReference>
<dbReference type="InterPro" id="IPR003439">
    <property type="entry name" value="ABC_transporter-like_ATP-bd"/>
</dbReference>
<keyword evidence="2" id="KW-0813">Transport</keyword>
<dbReference type="Gene3D" id="3.40.50.300">
    <property type="entry name" value="P-loop containing nucleotide triphosphate hydrolases"/>
    <property type="match status" value="1"/>
</dbReference>
<keyword evidence="4" id="KW-0067">ATP-binding</keyword>
<dbReference type="OrthoDB" id="3452254at2"/>
<dbReference type="InterPro" id="IPR027417">
    <property type="entry name" value="P-loop_NTPase"/>
</dbReference>
<dbReference type="RefSeq" id="WP_155355691.1">
    <property type="nucleotide sequence ID" value="NZ_BAAAHL010000045.1"/>
</dbReference>
<dbReference type="PROSITE" id="PS00211">
    <property type="entry name" value="ABC_TRANSPORTER_1"/>
    <property type="match status" value="1"/>
</dbReference>
<comment type="subcellular location">
    <subcellularLocation>
        <location evidence="1">Cell membrane</location>
        <topology evidence="1">Peripheral membrane protein</topology>
    </subcellularLocation>
</comment>
<proteinExistence type="predicted"/>
<dbReference type="SMART" id="SM00382">
    <property type="entry name" value="AAA"/>
    <property type="match status" value="1"/>
</dbReference>
<dbReference type="InterPro" id="IPR003593">
    <property type="entry name" value="AAA+_ATPase"/>
</dbReference>
<accession>A0A5M3WPV0</accession>
<feature type="domain" description="ABC transporter" evidence="6">
    <location>
        <begin position="2"/>
        <end position="237"/>
    </location>
</feature>
<dbReference type="InterPro" id="IPR025302">
    <property type="entry name" value="DrrA1/2-like_C"/>
</dbReference>
<evidence type="ECO:0000256" key="2">
    <source>
        <dbReference type="ARBA" id="ARBA00022448"/>
    </source>
</evidence>
<dbReference type="Proteomes" id="UP000331127">
    <property type="component" value="Unassembled WGS sequence"/>
</dbReference>
<comment type="caution">
    <text evidence="7">The sequence shown here is derived from an EMBL/GenBank/DDBJ whole genome shotgun (WGS) entry which is preliminary data.</text>
</comment>
<dbReference type="PANTHER" id="PTHR42711:SF19">
    <property type="entry name" value="DOXORUBICIN RESISTANCE ATP-BINDING PROTEIN DRRA"/>
    <property type="match status" value="1"/>
</dbReference>
<gene>
    <name evidence="7" type="ORF">Amac_038160</name>
</gene>
<dbReference type="PANTHER" id="PTHR42711">
    <property type="entry name" value="ABC TRANSPORTER ATP-BINDING PROTEIN"/>
    <property type="match status" value="1"/>
</dbReference>
<keyword evidence="8" id="KW-1185">Reference proteome</keyword>
<evidence type="ECO:0000259" key="6">
    <source>
        <dbReference type="PROSITE" id="PS50893"/>
    </source>
</evidence>
<protein>
    <submittedName>
        <fullName evidence="7">ABC transporter</fullName>
    </submittedName>
</protein>
<keyword evidence="3" id="KW-0547">Nucleotide-binding</keyword>
<evidence type="ECO:0000256" key="1">
    <source>
        <dbReference type="ARBA" id="ARBA00004202"/>
    </source>
</evidence>
<evidence type="ECO:0000256" key="5">
    <source>
        <dbReference type="ARBA" id="ARBA00023251"/>
    </source>
</evidence>
<dbReference type="InterPro" id="IPR017871">
    <property type="entry name" value="ABC_transporter-like_CS"/>
</dbReference>
<dbReference type="Pfam" id="PF00005">
    <property type="entry name" value="ABC_tran"/>
    <property type="match status" value="1"/>
</dbReference>
<dbReference type="GO" id="GO:0005886">
    <property type="term" value="C:plasma membrane"/>
    <property type="evidence" value="ECO:0007669"/>
    <property type="project" value="UniProtKB-SubCell"/>
</dbReference>
<evidence type="ECO:0000313" key="7">
    <source>
        <dbReference type="EMBL" id="GES10219.1"/>
    </source>
</evidence>
<evidence type="ECO:0000256" key="4">
    <source>
        <dbReference type="ARBA" id="ARBA00022840"/>
    </source>
</evidence>
<sequence length="326" mass="35138">MITTHGLARSFHVDGRRIDAVKGVDIDVSPGMGVTLLGPNGAGKTTSFRMLTTLLRPTAGTATVAGHDLLADPTGVRRRIGYVAQGGGTCGEHTVREELETQGQLYGLSRAKARRRGGEVVEQLELNGLENRLVKTLSGGQRRRLDVALGLVHSPLVVFLDEPTAGLDPQSRAALWKRVHMLRTELGTTVFVTTHYLEEADAFSDQVLIIDHGQIIAEGTPEALKAKVAGHRVEITVPMDLVQAAAAIAERLPHASKPSVIGDTVRFQVPRGDAVIPDLIRAMDLASIPTLSIQVVQPTLDDIFLLLTGRSIREQPNTETSTPDRM</sequence>
<name>A0A5M3WPV0_9ACTN</name>
<dbReference type="GO" id="GO:0005524">
    <property type="term" value="F:ATP binding"/>
    <property type="evidence" value="ECO:0007669"/>
    <property type="project" value="UniProtKB-KW"/>
</dbReference>
<evidence type="ECO:0000313" key="8">
    <source>
        <dbReference type="Proteomes" id="UP000331127"/>
    </source>
</evidence>
<dbReference type="GO" id="GO:0016887">
    <property type="term" value="F:ATP hydrolysis activity"/>
    <property type="evidence" value="ECO:0007669"/>
    <property type="project" value="InterPro"/>
</dbReference>
<evidence type="ECO:0000256" key="3">
    <source>
        <dbReference type="ARBA" id="ARBA00022741"/>
    </source>
</evidence>
<dbReference type="GO" id="GO:0046677">
    <property type="term" value="P:response to antibiotic"/>
    <property type="evidence" value="ECO:0007669"/>
    <property type="project" value="UniProtKB-KW"/>
</dbReference>